<dbReference type="EMBL" id="PDLH01000007">
    <property type="protein sequence ID" value="PHG98894.1"/>
    <property type="molecule type" value="Genomic_DNA"/>
</dbReference>
<proteinExistence type="predicted"/>
<sequence>MPAVIPATRPRPEPPGQGRDKLITKDEAINIYHKACIDYVNEKIEHSCKNKITTVDLETEYLYDELLEKLTKEYEVLCSTGNCTTFRIV</sequence>
<keyword evidence="3" id="KW-1185">Reference proteome</keyword>
<gene>
    <name evidence="2" type="ORF">CRX47_03185</name>
</gene>
<protein>
    <submittedName>
        <fullName evidence="2">Uncharacterized protein</fullName>
    </submittedName>
</protein>
<organism evidence="2 3">
    <name type="scientific">Clostridium sporogenes</name>
    <dbReference type="NCBI Taxonomy" id="1509"/>
    <lineage>
        <taxon>Bacteria</taxon>
        <taxon>Bacillati</taxon>
        <taxon>Bacillota</taxon>
        <taxon>Clostridia</taxon>
        <taxon>Eubacteriales</taxon>
        <taxon>Clostridiaceae</taxon>
        <taxon>Clostridium</taxon>
    </lineage>
</organism>
<evidence type="ECO:0000313" key="3">
    <source>
        <dbReference type="Proteomes" id="UP000223854"/>
    </source>
</evidence>
<evidence type="ECO:0000313" key="2">
    <source>
        <dbReference type="EMBL" id="PHG98894.1"/>
    </source>
</evidence>
<accession>A0ABX4K2U6</accession>
<dbReference type="RefSeq" id="WP_098926905.1">
    <property type="nucleotide sequence ID" value="NZ_CBCRVC010000006.1"/>
</dbReference>
<reference evidence="2 3" key="1">
    <citation type="submission" date="2017-09" db="EMBL/GenBank/DDBJ databases">
        <title>FDA dAtabase for Regulatory Grade micrObial Sequences (FDA-ARGOS): Supporting development and validation of Infectious Disease Dx tests.</title>
        <authorList>
            <person name="Kerrigan L."/>
            <person name="Long C."/>
            <person name="Tallon L.J."/>
            <person name="Sadzewicz L."/>
            <person name="Ott S."/>
            <person name="Zhao X."/>
            <person name="Nagaraj S."/>
            <person name="Vavikolanu K."/>
            <person name="Aluvathingal J."/>
            <person name="Nadendla S."/>
            <person name="Sichtig H."/>
        </authorList>
    </citation>
    <scope>NUCLEOTIDE SEQUENCE [LARGE SCALE GENOMIC DNA]</scope>
    <source>
        <strain evidence="2 3">FDAARGOS_423</strain>
    </source>
</reference>
<comment type="caution">
    <text evidence="2">The sequence shown here is derived from an EMBL/GenBank/DDBJ whole genome shotgun (WGS) entry which is preliminary data.</text>
</comment>
<dbReference type="Proteomes" id="UP000223854">
    <property type="component" value="Unassembled WGS sequence"/>
</dbReference>
<feature type="region of interest" description="Disordered" evidence="1">
    <location>
        <begin position="1"/>
        <end position="20"/>
    </location>
</feature>
<evidence type="ECO:0000256" key="1">
    <source>
        <dbReference type="SAM" id="MobiDB-lite"/>
    </source>
</evidence>
<name>A0ABX4K2U6_CLOSG</name>